<dbReference type="PIRSF" id="PIRSF000126">
    <property type="entry name" value="11-beta-HSD1"/>
    <property type="match status" value="1"/>
</dbReference>
<comment type="caution">
    <text evidence="2">The sequence shown here is derived from an EMBL/GenBank/DDBJ whole genome shotgun (WGS) entry which is preliminary data.</text>
</comment>
<sequence>LVAFLGFLSLLSCSISLLKWVYSTFLRQPRNLEQYGSWALVTGATDGIGKAFARQLAQEGLNLILVGRNPTKLDTVSSEILAEFPDTKVKVVLFDFASKVSSSSSSATAGVEPIQEATKGLDVGVLINNVGITYPSAKFFHEVEENVWMEMVRVNLEGTTRVTKAVLPGMVRRRRGAIVNVGSGAAVVVPSHPLFTIYAATKASHHCPSLRPPWCSLQKKKTTEAPPSSIII</sequence>
<keyword evidence="1" id="KW-0560">Oxidoreductase</keyword>
<dbReference type="EMBL" id="JAKUCV010001201">
    <property type="protein sequence ID" value="KAJ4847305.1"/>
    <property type="molecule type" value="Genomic_DNA"/>
</dbReference>
<dbReference type="InterPro" id="IPR002347">
    <property type="entry name" value="SDR_fam"/>
</dbReference>
<gene>
    <name evidence="2" type="ORF">Tsubulata_051300</name>
</gene>
<evidence type="ECO:0000256" key="1">
    <source>
        <dbReference type="ARBA" id="ARBA00023002"/>
    </source>
</evidence>
<dbReference type="InterPro" id="IPR036291">
    <property type="entry name" value="NAD(P)-bd_dom_sf"/>
</dbReference>
<feature type="non-terminal residue" evidence="2">
    <location>
        <position position="232"/>
    </location>
</feature>
<protein>
    <submittedName>
        <fullName evidence="2">Uncharacterized protein</fullName>
    </submittedName>
</protein>
<proteinExistence type="predicted"/>
<organism evidence="2 3">
    <name type="scientific">Turnera subulata</name>
    <dbReference type="NCBI Taxonomy" id="218843"/>
    <lineage>
        <taxon>Eukaryota</taxon>
        <taxon>Viridiplantae</taxon>
        <taxon>Streptophyta</taxon>
        <taxon>Embryophyta</taxon>
        <taxon>Tracheophyta</taxon>
        <taxon>Spermatophyta</taxon>
        <taxon>Magnoliopsida</taxon>
        <taxon>eudicotyledons</taxon>
        <taxon>Gunneridae</taxon>
        <taxon>Pentapetalae</taxon>
        <taxon>rosids</taxon>
        <taxon>fabids</taxon>
        <taxon>Malpighiales</taxon>
        <taxon>Passifloraceae</taxon>
        <taxon>Turnera</taxon>
    </lineage>
</organism>
<reference evidence="2" key="2">
    <citation type="journal article" date="2023" name="Plants (Basel)">
        <title>Annotation of the Turnera subulata (Passifloraceae) Draft Genome Reveals the S-Locus Evolved after the Divergence of Turneroideae from Passifloroideae in a Stepwise Manner.</title>
        <authorList>
            <person name="Henning P.M."/>
            <person name="Roalson E.H."/>
            <person name="Mir W."/>
            <person name="McCubbin A.G."/>
            <person name="Shore J.S."/>
        </authorList>
    </citation>
    <scope>NUCLEOTIDE SEQUENCE</scope>
    <source>
        <strain evidence="2">F60SS</strain>
    </source>
</reference>
<dbReference type="Proteomes" id="UP001141552">
    <property type="component" value="Unassembled WGS sequence"/>
</dbReference>
<dbReference type="Pfam" id="PF00106">
    <property type="entry name" value="adh_short"/>
    <property type="match status" value="1"/>
</dbReference>
<evidence type="ECO:0000313" key="3">
    <source>
        <dbReference type="Proteomes" id="UP001141552"/>
    </source>
</evidence>
<keyword evidence="3" id="KW-1185">Reference proteome</keyword>
<dbReference type="InterPro" id="IPR051019">
    <property type="entry name" value="VLCFA-Steroid_DH"/>
</dbReference>
<dbReference type="OrthoDB" id="5545019at2759"/>
<dbReference type="GO" id="GO:0005783">
    <property type="term" value="C:endoplasmic reticulum"/>
    <property type="evidence" value="ECO:0007669"/>
    <property type="project" value="TreeGrafter"/>
</dbReference>
<name>A0A9Q0JNR6_9ROSI</name>
<dbReference type="Gene3D" id="3.40.50.720">
    <property type="entry name" value="NAD(P)-binding Rossmann-like Domain"/>
    <property type="match status" value="1"/>
</dbReference>
<dbReference type="PRINTS" id="PR00081">
    <property type="entry name" value="GDHRDH"/>
</dbReference>
<accession>A0A9Q0JNR6</accession>
<dbReference type="CDD" id="cd05356">
    <property type="entry name" value="17beta-HSD1_like_SDR_c"/>
    <property type="match status" value="1"/>
</dbReference>
<evidence type="ECO:0000313" key="2">
    <source>
        <dbReference type="EMBL" id="KAJ4847305.1"/>
    </source>
</evidence>
<dbReference type="PANTHER" id="PTHR43899">
    <property type="entry name" value="RH59310P"/>
    <property type="match status" value="1"/>
</dbReference>
<dbReference type="GO" id="GO:0045703">
    <property type="term" value="F:ketoreductase activity"/>
    <property type="evidence" value="ECO:0007669"/>
    <property type="project" value="TreeGrafter"/>
</dbReference>
<dbReference type="AlphaFoldDB" id="A0A9Q0JNR6"/>
<dbReference type="PANTHER" id="PTHR43899:SF26">
    <property type="entry name" value="ENOYL-(ACYL CARRIER) REDUCTASE"/>
    <property type="match status" value="1"/>
</dbReference>
<dbReference type="SUPFAM" id="SSF51735">
    <property type="entry name" value="NAD(P)-binding Rossmann-fold domains"/>
    <property type="match status" value="1"/>
</dbReference>
<reference evidence="2" key="1">
    <citation type="submission" date="2022-02" db="EMBL/GenBank/DDBJ databases">
        <authorList>
            <person name="Henning P.M."/>
            <person name="McCubbin A.G."/>
            <person name="Shore J.S."/>
        </authorList>
    </citation>
    <scope>NUCLEOTIDE SEQUENCE</scope>
    <source>
        <strain evidence="2">F60SS</strain>
        <tissue evidence="2">Leaves</tissue>
    </source>
</reference>